<evidence type="ECO:0000313" key="2">
    <source>
        <dbReference type="EMBL" id="TEB22622.1"/>
    </source>
</evidence>
<sequence>MYLNIASSRQSDVVKVMRDVGSVPFQLQPSRHATGLPSKSRAQVKQDTWPGDSVRAASGRNAVQEKGYHRDGEQEIPASHLQVLLVHGSVRSQVTCQEKERVQGVVIHGKGLEMAGWQAWIFNERSLSTPWPRAVKGRRGTPKDTKHQHRYASQASNRATLFDVPLNSALNRRRVKTEIMALGLAVDTVLNEGSIAKVRQWGPITCFGIITGGVLECTYRGGGVLKLPVMGAMTGSRLLEFALKLLYRKVEYIDISPATE</sequence>
<name>A0A4Y7SLI9_COPMI</name>
<keyword evidence="3" id="KW-1185">Reference proteome</keyword>
<organism evidence="2 3">
    <name type="scientific">Coprinellus micaceus</name>
    <name type="common">Glistening ink-cap mushroom</name>
    <name type="synonym">Coprinus micaceus</name>
    <dbReference type="NCBI Taxonomy" id="71717"/>
    <lineage>
        <taxon>Eukaryota</taxon>
        <taxon>Fungi</taxon>
        <taxon>Dikarya</taxon>
        <taxon>Basidiomycota</taxon>
        <taxon>Agaricomycotina</taxon>
        <taxon>Agaricomycetes</taxon>
        <taxon>Agaricomycetidae</taxon>
        <taxon>Agaricales</taxon>
        <taxon>Agaricineae</taxon>
        <taxon>Psathyrellaceae</taxon>
        <taxon>Coprinellus</taxon>
    </lineage>
</organism>
<dbReference type="Proteomes" id="UP000298030">
    <property type="component" value="Unassembled WGS sequence"/>
</dbReference>
<evidence type="ECO:0000256" key="1">
    <source>
        <dbReference type="SAM" id="MobiDB-lite"/>
    </source>
</evidence>
<accession>A0A4Y7SLI9</accession>
<dbReference type="EMBL" id="QPFP01000088">
    <property type="protein sequence ID" value="TEB22622.1"/>
    <property type="molecule type" value="Genomic_DNA"/>
</dbReference>
<evidence type="ECO:0000313" key="3">
    <source>
        <dbReference type="Proteomes" id="UP000298030"/>
    </source>
</evidence>
<feature type="region of interest" description="Disordered" evidence="1">
    <location>
        <begin position="28"/>
        <end position="51"/>
    </location>
</feature>
<dbReference type="AlphaFoldDB" id="A0A4Y7SLI9"/>
<proteinExistence type="predicted"/>
<comment type="caution">
    <text evidence="2">The sequence shown here is derived from an EMBL/GenBank/DDBJ whole genome shotgun (WGS) entry which is preliminary data.</text>
</comment>
<gene>
    <name evidence="2" type="ORF">FA13DRAFT_1715933</name>
</gene>
<protein>
    <submittedName>
        <fullName evidence="2">Uncharacterized protein</fullName>
    </submittedName>
</protein>
<reference evidence="2 3" key="1">
    <citation type="journal article" date="2019" name="Nat. Ecol. Evol.">
        <title>Megaphylogeny resolves global patterns of mushroom evolution.</title>
        <authorList>
            <person name="Varga T."/>
            <person name="Krizsan K."/>
            <person name="Foldi C."/>
            <person name="Dima B."/>
            <person name="Sanchez-Garcia M."/>
            <person name="Sanchez-Ramirez S."/>
            <person name="Szollosi G.J."/>
            <person name="Szarkandi J.G."/>
            <person name="Papp V."/>
            <person name="Albert L."/>
            <person name="Andreopoulos W."/>
            <person name="Angelini C."/>
            <person name="Antonin V."/>
            <person name="Barry K.W."/>
            <person name="Bougher N.L."/>
            <person name="Buchanan P."/>
            <person name="Buyck B."/>
            <person name="Bense V."/>
            <person name="Catcheside P."/>
            <person name="Chovatia M."/>
            <person name="Cooper J."/>
            <person name="Damon W."/>
            <person name="Desjardin D."/>
            <person name="Finy P."/>
            <person name="Geml J."/>
            <person name="Haridas S."/>
            <person name="Hughes K."/>
            <person name="Justo A."/>
            <person name="Karasinski D."/>
            <person name="Kautmanova I."/>
            <person name="Kiss B."/>
            <person name="Kocsube S."/>
            <person name="Kotiranta H."/>
            <person name="LaButti K.M."/>
            <person name="Lechner B.E."/>
            <person name="Liimatainen K."/>
            <person name="Lipzen A."/>
            <person name="Lukacs Z."/>
            <person name="Mihaltcheva S."/>
            <person name="Morgado L.N."/>
            <person name="Niskanen T."/>
            <person name="Noordeloos M.E."/>
            <person name="Ohm R.A."/>
            <person name="Ortiz-Santana B."/>
            <person name="Ovrebo C."/>
            <person name="Racz N."/>
            <person name="Riley R."/>
            <person name="Savchenko A."/>
            <person name="Shiryaev A."/>
            <person name="Soop K."/>
            <person name="Spirin V."/>
            <person name="Szebenyi C."/>
            <person name="Tomsovsky M."/>
            <person name="Tulloss R.E."/>
            <person name="Uehling J."/>
            <person name="Grigoriev I.V."/>
            <person name="Vagvolgyi C."/>
            <person name="Papp T."/>
            <person name="Martin F.M."/>
            <person name="Miettinen O."/>
            <person name="Hibbett D.S."/>
            <person name="Nagy L.G."/>
        </authorList>
    </citation>
    <scope>NUCLEOTIDE SEQUENCE [LARGE SCALE GENOMIC DNA]</scope>
    <source>
        <strain evidence="2 3">FP101781</strain>
    </source>
</reference>